<feature type="compositionally biased region" description="Low complexity" evidence="1">
    <location>
        <begin position="210"/>
        <end position="222"/>
    </location>
</feature>
<feature type="region of interest" description="Disordered" evidence="1">
    <location>
        <begin position="1"/>
        <end position="25"/>
    </location>
</feature>
<feature type="region of interest" description="Disordered" evidence="1">
    <location>
        <begin position="249"/>
        <end position="269"/>
    </location>
</feature>
<evidence type="ECO:0000256" key="1">
    <source>
        <dbReference type="SAM" id="MobiDB-lite"/>
    </source>
</evidence>
<keyword evidence="3" id="KW-1185">Reference proteome</keyword>
<feature type="compositionally biased region" description="Polar residues" evidence="1">
    <location>
        <begin position="149"/>
        <end position="159"/>
    </location>
</feature>
<evidence type="ECO:0000313" key="3">
    <source>
        <dbReference type="Proteomes" id="UP000250235"/>
    </source>
</evidence>
<proteinExistence type="predicted"/>
<dbReference type="EMBL" id="KV004704">
    <property type="protein sequence ID" value="KZV35279.1"/>
    <property type="molecule type" value="Genomic_DNA"/>
</dbReference>
<reference evidence="2 3" key="1">
    <citation type="journal article" date="2015" name="Proc. Natl. Acad. Sci. U.S.A.">
        <title>The resurrection genome of Boea hygrometrica: A blueprint for survival of dehydration.</title>
        <authorList>
            <person name="Xiao L."/>
            <person name="Yang G."/>
            <person name="Zhang L."/>
            <person name="Yang X."/>
            <person name="Zhao S."/>
            <person name="Ji Z."/>
            <person name="Zhou Q."/>
            <person name="Hu M."/>
            <person name="Wang Y."/>
            <person name="Chen M."/>
            <person name="Xu Y."/>
            <person name="Jin H."/>
            <person name="Xiao X."/>
            <person name="Hu G."/>
            <person name="Bao F."/>
            <person name="Hu Y."/>
            <person name="Wan P."/>
            <person name="Li L."/>
            <person name="Deng X."/>
            <person name="Kuang T."/>
            <person name="Xiang C."/>
            <person name="Zhu J.K."/>
            <person name="Oliver M.J."/>
            <person name="He Y."/>
        </authorList>
    </citation>
    <scope>NUCLEOTIDE SEQUENCE [LARGE SCALE GENOMIC DNA]</scope>
    <source>
        <strain evidence="3">cv. XS01</strain>
    </source>
</reference>
<feature type="region of interest" description="Disordered" evidence="1">
    <location>
        <begin position="148"/>
        <end position="225"/>
    </location>
</feature>
<gene>
    <name evidence="2" type="ORF">F511_21295</name>
</gene>
<sequence>MDALCRLTSSPCSARSMPARPPNKKKDMKVEYRLLHDIVAKSLCAKSRSFDVVTSDKFDMMMAISVGLKVYWGHILFQTLVAMVYMPSKQSQGLVVSLSILLERLVKTDLGESVALHPLKVLNNRSVLTYMKKNQAIPQAGEMIKKSGDTASETNSLLGSTVVDEEEGGEGSGGEEKEREGGSGVQADERQAGPAKSKSGTSSDKDTCPLAKLGVAKKGGAAPKRKLVLASSDSKSTVSLPLVVITKKQRTKSVGTVTAPDPAPGAQRKISKFCTGNGQYITNTANKHK</sequence>
<protein>
    <submittedName>
        <fullName evidence="2">Uncharacterized protein</fullName>
    </submittedName>
</protein>
<feature type="compositionally biased region" description="Basic and acidic residues" evidence="1">
    <location>
        <begin position="174"/>
        <end position="191"/>
    </location>
</feature>
<name>A0A2Z7BLA8_9LAMI</name>
<dbReference type="AlphaFoldDB" id="A0A2Z7BLA8"/>
<accession>A0A2Z7BLA8</accession>
<evidence type="ECO:0000313" key="2">
    <source>
        <dbReference type="EMBL" id="KZV35279.1"/>
    </source>
</evidence>
<organism evidence="2 3">
    <name type="scientific">Dorcoceras hygrometricum</name>
    <dbReference type="NCBI Taxonomy" id="472368"/>
    <lineage>
        <taxon>Eukaryota</taxon>
        <taxon>Viridiplantae</taxon>
        <taxon>Streptophyta</taxon>
        <taxon>Embryophyta</taxon>
        <taxon>Tracheophyta</taxon>
        <taxon>Spermatophyta</taxon>
        <taxon>Magnoliopsida</taxon>
        <taxon>eudicotyledons</taxon>
        <taxon>Gunneridae</taxon>
        <taxon>Pentapetalae</taxon>
        <taxon>asterids</taxon>
        <taxon>lamiids</taxon>
        <taxon>Lamiales</taxon>
        <taxon>Gesneriaceae</taxon>
        <taxon>Didymocarpoideae</taxon>
        <taxon>Trichosporeae</taxon>
        <taxon>Loxocarpinae</taxon>
        <taxon>Dorcoceras</taxon>
    </lineage>
</organism>
<dbReference type="Proteomes" id="UP000250235">
    <property type="component" value="Unassembled WGS sequence"/>
</dbReference>